<dbReference type="PANTHER" id="PTHR30246">
    <property type="entry name" value="2-KETO-3-DEOXY-6-PHOSPHOGLUCONATE ALDOLASE"/>
    <property type="match status" value="1"/>
</dbReference>
<evidence type="ECO:0000313" key="6">
    <source>
        <dbReference type="EMBL" id="TCQ08090.1"/>
    </source>
</evidence>
<reference evidence="6 7" key="1">
    <citation type="submission" date="2019-03" db="EMBL/GenBank/DDBJ databases">
        <title>Genomic Encyclopedia of Type Strains, Phase IV (KMG-IV): sequencing the most valuable type-strain genomes for metagenomic binning, comparative biology and taxonomic classification.</title>
        <authorList>
            <person name="Goeker M."/>
        </authorList>
    </citation>
    <scope>NUCLEOTIDE SEQUENCE [LARGE SCALE GENOMIC DNA]</scope>
    <source>
        <strain evidence="6 7">DSM 100013</strain>
    </source>
</reference>
<dbReference type="AlphaFoldDB" id="A0A4R2TVR7"/>
<protein>
    <submittedName>
        <fullName evidence="6">2-dehydro-3-deoxyphosphogluconate aldolase/(4S)-4-hydroxy-2-oxoglutarate aldolase</fullName>
    </submittedName>
</protein>
<dbReference type="PANTHER" id="PTHR30246:SF1">
    <property type="entry name" value="2-DEHYDRO-3-DEOXY-6-PHOSPHOGALACTONATE ALDOLASE-RELATED"/>
    <property type="match status" value="1"/>
</dbReference>
<name>A0A4R2TVR7_9FIRM</name>
<gene>
    <name evidence="6" type="ORF">EDD79_1001178</name>
</gene>
<dbReference type="Proteomes" id="UP000295504">
    <property type="component" value="Unassembled WGS sequence"/>
</dbReference>
<dbReference type="OrthoDB" id="9802667at2"/>
<dbReference type="Pfam" id="PF01081">
    <property type="entry name" value="Aldolase"/>
    <property type="match status" value="1"/>
</dbReference>
<comment type="subunit">
    <text evidence="3">Homotrimer.</text>
</comment>
<proteinExistence type="inferred from homology"/>
<keyword evidence="5" id="KW-0119">Carbohydrate metabolism</keyword>
<sequence>MEDTIKCIKENKIIAIVRGIGSDKIIMTAEALYAGGIKLIEVTFDQSSATGNQDTFEAIKNLSLCLGDKICVGAGTVMTVEQVELAVKAGAKYIISPNFDADVVVKTVGLGVVSIPGVLTPTEITNAYNVGASFVKIFPVDAFGPQYIKSIRSPVSHIPMLAVGGIDLDNLRLYMDTGIVGVGVGSSLVNKKLISEGRFHELTELAKRFCDRLE</sequence>
<dbReference type="NCBIfam" id="TIGR01182">
    <property type="entry name" value="eda"/>
    <property type="match status" value="1"/>
</dbReference>
<evidence type="ECO:0000256" key="5">
    <source>
        <dbReference type="ARBA" id="ARBA00023277"/>
    </source>
</evidence>
<evidence type="ECO:0000256" key="3">
    <source>
        <dbReference type="ARBA" id="ARBA00011233"/>
    </source>
</evidence>
<comment type="similarity">
    <text evidence="2">Belongs to the KHG/KDPG aldolase family.</text>
</comment>
<dbReference type="SUPFAM" id="SSF51569">
    <property type="entry name" value="Aldolase"/>
    <property type="match status" value="1"/>
</dbReference>
<dbReference type="Gene3D" id="3.20.20.70">
    <property type="entry name" value="Aldolase class I"/>
    <property type="match status" value="1"/>
</dbReference>
<dbReference type="InterPro" id="IPR000887">
    <property type="entry name" value="Aldlse_KDPG_KHG"/>
</dbReference>
<dbReference type="CDD" id="cd00452">
    <property type="entry name" value="KDPG_aldolase"/>
    <property type="match status" value="1"/>
</dbReference>
<dbReference type="EMBL" id="SLYC01000001">
    <property type="protein sequence ID" value="TCQ08090.1"/>
    <property type="molecule type" value="Genomic_DNA"/>
</dbReference>
<accession>A0A4R2TVR7</accession>
<comment type="caution">
    <text evidence="6">The sequence shown here is derived from an EMBL/GenBank/DDBJ whole genome shotgun (WGS) entry which is preliminary data.</text>
</comment>
<evidence type="ECO:0000313" key="7">
    <source>
        <dbReference type="Proteomes" id="UP000295504"/>
    </source>
</evidence>
<keyword evidence="7" id="KW-1185">Reference proteome</keyword>
<dbReference type="RefSeq" id="WP_132847260.1">
    <property type="nucleotide sequence ID" value="NZ_CP058648.1"/>
</dbReference>
<evidence type="ECO:0000256" key="2">
    <source>
        <dbReference type="ARBA" id="ARBA00006906"/>
    </source>
</evidence>
<organism evidence="6 7">
    <name type="scientific">Serpentinicella alkaliphila</name>
    <dbReference type="NCBI Taxonomy" id="1734049"/>
    <lineage>
        <taxon>Bacteria</taxon>
        <taxon>Bacillati</taxon>
        <taxon>Bacillota</taxon>
        <taxon>Clostridia</taxon>
        <taxon>Peptostreptococcales</taxon>
        <taxon>Natronincolaceae</taxon>
        <taxon>Serpentinicella</taxon>
    </lineage>
</organism>
<evidence type="ECO:0000256" key="1">
    <source>
        <dbReference type="ARBA" id="ARBA00004761"/>
    </source>
</evidence>
<dbReference type="GO" id="GO:0016829">
    <property type="term" value="F:lyase activity"/>
    <property type="evidence" value="ECO:0007669"/>
    <property type="project" value="UniProtKB-KW"/>
</dbReference>
<dbReference type="InterPro" id="IPR013785">
    <property type="entry name" value="Aldolase_TIM"/>
</dbReference>
<keyword evidence="4" id="KW-0456">Lyase</keyword>
<evidence type="ECO:0000256" key="4">
    <source>
        <dbReference type="ARBA" id="ARBA00023239"/>
    </source>
</evidence>
<comment type="pathway">
    <text evidence="1">Carbohydrate acid metabolism.</text>
</comment>